<evidence type="ECO:0000313" key="2">
    <source>
        <dbReference type="EMBL" id="KAF7406739.1"/>
    </source>
</evidence>
<name>A0A834KL11_VESPE</name>
<organism evidence="2 3">
    <name type="scientific">Vespula pensylvanica</name>
    <name type="common">Western yellow jacket</name>
    <name type="synonym">Wasp</name>
    <dbReference type="NCBI Taxonomy" id="30213"/>
    <lineage>
        <taxon>Eukaryota</taxon>
        <taxon>Metazoa</taxon>
        <taxon>Ecdysozoa</taxon>
        <taxon>Arthropoda</taxon>
        <taxon>Hexapoda</taxon>
        <taxon>Insecta</taxon>
        <taxon>Pterygota</taxon>
        <taxon>Neoptera</taxon>
        <taxon>Endopterygota</taxon>
        <taxon>Hymenoptera</taxon>
        <taxon>Apocrita</taxon>
        <taxon>Aculeata</taxon>
        <taxon>Vespoidea</taxon>
        <taxon>Vespidae</taxon>
        <taxon>Vespinae</taxon>
        <taxon>Vespula</taxon>
    </lineage>
</organism>
<evidence type="ECO:0000256" key="1">
    <source>
        <dbReference type="SAM" id="MobiDB-lite"/>
    </source>
</evidence>
<sequence length="341" mass="37665">MRVRVRARERESVSMAACCRIVKLGLITATNYPAVIRALSERYPERYPPLPGLYSMEEPSHHHPNHYRTLEPHRDLTRDVSLIATAGWPLATPTPPTPHGCVASTLHRLRMGAARLRLIYDPAGYVFEKPDSRTLGTKQCDQSNIQDLSRASRHFEGSSIPPTDCSLRKDKLLGPQPLQSTPHVCNTSRKDEYPLPLTVGSGPSSLKGFHPYVAGGSYPAYIIVEPRELFPIPDSEREEGCSLFSDNVSRIETALKQSINAVTRPLETPADGNTATPRRPISSDFGKLLLRPRTTSGIANGIGKLGRGRRERKESSPGPLCFRLWVGKFGKGESQSTPPKT</sequence>
<accession>A0A834KL11</accession>
<protein>
    <submittedName>
        <fullName evidence="2">Uncharacterized protein</fullName>
    </submittedName>
</protein>
<evidence type="ECO:0000313" key="3">
    <source>
        <dbReference type="Proteomes" id="UP000600918"/>
    </source>
</evidence>
<dbReference type="EMBL" id="JACSDY010000015">
    <property type="protein sequence ID" value="KAF7406739.1"/>
    <property type="molecule type" value="Genomic_DNA"/>
</dbReference>
<gene>
    <name evidence="2" type="ORF">H0235_014395</name>
</gene>
<dbReference type="Proteomes" id="UP000600918">
    <property type="component" value="Unassembled WGS sequence"/>
</dbReference>
<feature type="region of interest" description="Disordered" evidence="1">
    <location>
        <begin position="299"/>
        <end position="320"/>
    </location>
</feature>
<reference evidence="2" key="1">
    <citation type="journal article" date="2020" name="G3 (Bethesda)">
        <title>High-Quality Assemblies for Three Invasive Social Wasps from the &lt;i&gt;Vespula&lt;/i&gt; Genus.</title>
        <authorList>
            <person name="Harrop T.W.R."/>
            <person name="Guhlin J."/>
            <person name="McLaughlin G.M."/>
            <person name="Permina E."/>
            <person name="Stockwell P."/>
            <person name="Gilligan J."/>
            <person name="Le Lec M.F."/>
            <person name="Gruber M.A.M."/>
            <person name="Quinn O."/>
            <person name="Lovegrove M."/>
            <person name="Duncan E.J."/>
            <person name="Remnant E.J."/>
            <person name="Van Eeckhoven J."/>
            <person name="Graham B."/>
            <person name="Knapp R.A."/>
            <person name="Langford K.W."/>
            <person name="Kronenberg Z."/>
            <person name="Press M.O."/>
            <person name="Eacker S.M."/>
            <person name="Wilson-Rankin E.E."/>
            <person name="Purcell J."/>
            <person name="Lester P.J."/>
            <person name="Dearden P.K."/>
        </authorList>
    </citation>
    <scope>NUCLEOTIDE SEQUENCE</scope>
    <source>
        <strain evidence="2">Volc-1</strain>
    </source>
</reference>
<proteinExistence type="predicted"/>
<keyword evidence="3" id="KW-1185">Reference proteome</keyword>
<dbReference type="AlphaFoldDB" id="A0A834KL11"/>
<comment type="caution">
    <text evidence="2">The sequence shown here is derived from an EMBL/GenBank/DDBJ whole genome shotgun (WGS) entry which is preliminary data.</text>
</comment>